<evidence type="ECO:0000256" key="9">
    <source>
        <dbReference type="SAM" id="Phobius"/>
    </source>
</evidence>
<dbReference type="Proteomes" id="UP000001822">
    <property type="component" value="Chromosome"/>
</dbReference>
<dbReference type="CDD" id="cd00082">
    <property type="entry name" value="HisKA"/>
    <property type="match status" value="1"/>
</dbReference>
<dbReference type="InterPro" id="IPR003594">
    <property type="entry name" value="HATPase_dom"/>
</dbReference>
<keyword evidence="4 11" id="KW-0808">Transferase</keyword>
<dbReference type="Gene3D" id="3.30.565.10">
    <property type="entry name" value="Histidine kinase-like ATPase, C-terminal domain"/>
    <property type="match status" value="1"/>
</dbReference>
<evidence type="ECO:0000256" key="5">
    <source>
        <dbReference type="ARBA" id="ARBA00022741"/>
    </source>
</evidence>
<keyword evidence="3" id="KW-0597">Phosphoprotein</keyword>
<organism evidence="11 12">
    <name type="scientific">Cytophaga hutchinsonii (strain ATCC 33406 / DSM 1761 / CIP 103989 / NBRC 15051 / NCIMB 9469 / D465)</name>
    <dbReference type="NCBI Taxonomy" id="269798"/>
    <lineage>
        <taxon>Bacteria</taxon>
        <taxon>Pseudomonadati</taxon>
        <taxon>Bacteroidota</taxon>
        <taxon>Cytophagia</taxon>
        <taxon>Cytophagales</taxon>
        <taxon>Cytophagaceae</taxon>
        <taxon>Cytophaga</taxon>
    </lineage>
</organism>
<dbReference type="SUPFAM" id="SSF47384">
    <property type="entry name" value="Homodimeric domain of signal transducing histidine kinase"/>
    <property type="match status" value="1"/>
</dbReference>
<dbReference type="EMBL" id="CP000383">
    <property type="protein sequence ID" value="ABG58906.1"/>
    <property type="molecule type" value="Genomic_DNA"/>
</dbReference>
<keyword evidence="9" id="KW-0472">Membrane</keyword>
<dbReference type="InterPro" id="IPR050351">
    <property type="entry name" value="BphY/WalK/GraS-like"/>
</dbReference>
<dbReference type="PANTHER" id="PTHR42878:SF7">
    <property type="entry name" value="SENSOR HISTIDINE KINASE GLRK"/>
    <property type="match status" value="1"/>
</dbReference>
<dbReference type="Pfam" id="PF07695">
    <property type="entry name" value="7TMR-DISM_7TM"/>
    <property type="match status" value="1"/>
</dbReference>
<dbReference type="SUPFAM" id="SSF55874">
    <property type="entry name" value="ATPase domain of HSP90 chaperone/DNA topoisomerase II/histidine kinase"/>
    <property type="match status" value="1"/>
</dbReference>
<evidence type="ECO:0000259" key="10">
    <source>
        <dbReference type="PROSITE" id="PS50109"/>
    </source>
</evidence>
<keyword evidence="9" id="KW-0812">Transmembrane</keyword>
<dbReference type="GO" id="GO:0000156">
    <property type="term" value="F:phosphorelay response regulator activity"/>
    <property type="evidence" value="ECO:0007669"/>
    <property type="project" value="TreeGrafter"/>
</dbReference>
<dbReference type="PRINTS" id="PR00344">
    <property type="entry name" value="BCTRLSENSOR"/>
</dbReference>
<evidence type="ECO:0000256" key="3">
    <source>
        <dbReference type="ARBA" id="ARBA00022553"/>
    </source>
</evidence>
<dbReference type="InterPro" id="IPR003661">
    <property type="entry name" value="HisK_dim/P_dom"/>
</dbReference>
<sequence length="656" mass="76536">MKLRRVITVSFKHIRSTQYLFILFSLLLSLYSAAFTAYSREPLVLTRNHEIVKIDSSVAESWDPATGKTYPLKTKYFTNTDHNKSYWYTFKLSNPYNKNKNWYVVSYNFTINEIDLFENNPEDSMVTIHRDTINLSNRFINHKQPIFNIELKAHQTKQFYIRLKNESSFYYEFAVYTPENFASSFFNEYLSFGLFYGFMAFVLIYNIFYYSILKEKVILFYCLFILAQIIHMLYRDGTGLFLTPSLTAHSEIIKNIARGTVSIFMLLYTYHYFKSSNNRFIYTCIKIIIVLRLCYAVFMLEDTTLNTFHFELFTLLFCTGFSIYSYKKDNPDTIYMVIGISLLTCSYIIYYLSVVSLSSLSGFGFFVLYYGIALESIFMTLALAERFKRIKLENISTLQMNNELEQIIQKRTSQIEEKNKLLEIKSEELNLFLYSASHDLKGPLKTIEGLCNLGIKDEQADQKKLFELIKKKLHNLESNISDLNSVTKLQNQQSRFSEIHFETLHKQISERFLGNNSITKNQIRFKNHLEKPFISDAFSIKTIYQNIFENALKYRDTTRDLILDIVIEEYADEIKITFTDNGLGIPEAILPKIFNMFYRGNYESKDDTGLGLYIVKKAIIKIGGTIDVSSTEGLGTTFEIILPRISLLNQGSTSSR</sequence>
<dbReference type="Gene3D" id="2.60.40.2380">
    <property type="match status" value="1"/>
</dbReference>
<dbReference type="GO" id="GO:0000155">
    <property type="term" value="F:phosphorelay sensor kinase activity"/>
    <property type="evidence" value="ECO:0007669"/>
    <property type="project" value="InterPro"/>
</dbReference>
<dbReference type="PROSITE" id="PS50109">
    <property type="entry name" value="HIS_KIN"/>
    <property type="match status" value="1"/>
</dbReference>
<feature type="transmembrane region" description="Helical" evidence="9">
    <location>
        <begin position="217"/>
        <end position="235"/>
    </location>
</feature>
<dbReference type="InterPro" id="IPR036890">
    <property type="entry name" value="HATPase_C_sf"/>
</dbReference>
<feature type="transmembrane region" description="Helical" evidence="9">
    <location>
        <begin position="255"/>
        <end position="273"/>
    </location>
</feature>
<dbReference type="InterPro" id="IPR011623">
    <property type="entry name" value="7TMR_DISM_rcpt_extracell_dom1"/>
</dbReference>
<dbReference type="CDD" id="cd00075">
    <property type="entry name" value="HATPase"/>
    <property type="match status" value="1"/>
</dbReference>
<dbReference type="Gene3D" id="1.10.287.130">
    <property type="match status" value="1"/>
</dbReference>
<evidence type="ECO:0000256" key="2">
    <source>
        <dbReference type="ARBA" id="ARBA00012438"/>
    </source>
</evidence>
<dbReference type="Pfam" id="PF02518">
    <property type="entry name" value="HATPase_c"/>
    <property type="match status" value="1"/>
</dbReference>
<dbReference type="OrthoDB" id="594725at2"/>
<name>A0A6N4SRH9_CYTH3</name>
<dbReference type="Pfam" id="PF00512">
    <property type="entry name" value="HisKA"/>
    <property type="match status" value="1"/>
</dbReference>
<protein>
    <recommendedName>
        <fullName evidence="2">histidine kinase</fullName>
        <ecNumber evidence="2">2.7.13.3</ecNumber>
    </recommendedName>
</protein>
<dbReference type="InterPro" id="IPR036097">
    <property type="entry name" value="HisK_dim/P_sf"/>
</dbReference>
<reference evidence="11 12" key="1">
    <citation type="journal article" date="2007" name="Appl. Environ. Microbiol.">
        <title>Genome sequence of the cellulolytic gliding bacterium Cytophaga hutchinsonii.</title>
        <authorList>
            <person name="Xie G."/>
            <person name="Bruce D.C."/>
            <person name="Challacombe J.F."/>
            <person name="Chertkov O."/>
            <person name="Detter J.C."/>
            <person name="Gilna P."/>
            <person name="Han C.S."/>
            <person name="Lucas S."/>
            <person name="Misra M."/>
            <person name="Myers G.L."/>
            <person name="Richardson P."/>
            <person name="Tapia R."/>
            <person name="Thayer N."/>
            <person name="Thompson L.S."/>
            <person name="Brettin T.S."/>
            <person name="Henrissat B."/>
            <person name="Wilson D.B."/>
            <person name="McBride M.J."/>
        </authorList>
    </citation>
    <scope>NUCLEOTIDE SEQUENCE [LARGE SCALE GENOMIC DNA]</scope>
    <source>
        <strain evidence="12">ATCC 33406 / DSM 1761 / CIP 103989 / NBRC 15051 / NCIMB 9469 / D465</strain>
    </source>
</reference>
<dbReference type="EC" id="2.7.13.3" evidence="2"/>
<keyword evidence="12" id="KW-1185">Reference proteome</keyword>
<evidence type="ECO:0000313" key="12">
    <source>
        <dbReference type="Proteomes" id="UP000001822"/>
    </source>
</evidence>
<evidence type="ECO:0000313" key="11">
    <source>
        <dbReference type="EMBL" id="ABG58906.1"/>
    </source>
</evidence>
<dbReference type="AlphaFoldDB" id="A0A6N4SRH9"/>
<dbReference type="SMART" id="SM00388">
    <property type="entry name" value="HisKA"/>
    <property type="match status" value="1"/>
</dbReference>
<evidence type="ECO:0000256" key="7">
    <source>
        <dbReference type="ARBA" id="ARBA00022840"/>
    </source>
</evidence>
<feature type="transmembrane region" description="Helical" evidence="9">
    <location>
        <begin position="364"/>
        <end position="384"/>
    </location>
</feature>
<dbReference type="SMART" id="SM00387">
    <property type="entry name" value="HATPase_c"/>
    <property type="match status" value="1"/>
</dbReference>
<evidence type="ECO:0000256" key="8">
    <source>
        <dbReference type="ARBA" id="ARBA00023012"/>
    </source>
</evidence>
<feature type="transmembrane region" description="Helical" evidence="9">
    <location>
        <begin position="280"/>
        <end position="300"/>
    </location>
</feature>
<dbReference type="GO" id="GO:0030295">
    <property type="term" value="F:protein kinase activator activity"/>
    <property type="evidence" value="ECO:0007669"/>
    <property type="project" value="TreeGrafter"/>
</dbReference>
<dbReference type="GO" id="GO:0007234">
    <property type="term" value="P:osmosensory signaling via phosphorelay pathway"/>
    <property type="evidence" value="ECO:0007669"/>
    <property type="project" value="TreeGrafter"/>
</dbReference>
<evidence type="ECO:0000256" key="1">
    <source>
        <dbReference type="ARBA" id="ARBA00000085"/>
    </source>
</evidence>
<evidence type="ECO:0000256" key="6">
    <source>
        <dbReference type="ARBA" id="ARBA00022777"/>
    </source>
</evidence>
<dbReference type="Pfam" id="PF07696">
    <property type="entry name" value="7TMR-DISMED2"/>
    <property type="match status" value="1"/>
</dbReference>
<dbReference type="InterPro" id="IPR005467">
    <property type="entry name" value="His_kinase_dom"/>
</dbReference>
<dbReference type="RefSeq" id="WP_011585022.1">
    <property type="nucleotide sequence ID" value="NC_008255.1"/>
</dbReference>
<feature type="transmembrane region" description="Helical" evidence="9">
    <location>
        <begin position="189"/>
        <end position="210"/>
    </location>
</feature>
<gene>
    <name evidence="11" type="primary">barA</name>
    <name evidence="11" type="ordered locus">CHU_1637</name>
</gene>
<keyword evidence="6 11" id="KW-0418">Kinase</keyword>
<dbReference type="InterPro" id="IPR004358">
    <property type="entry name" value="Sig_transdc_His_kin-like_C"/>
</dbReference>
<keyword evidence="7" id="KW-0067">ATP-binding</keyword>
<dbReference type="InterPro" id="IPR011622">
    <property type="entry name" value="7TMR_DISM_rcpt_extracell_dom2"/>
</dbReference>
<proteinExistence type="predicted"/>
<evidence type="ECO:0000256" key="4">
    <source>
        <dbReference type="ARBA" id="ARBA00022679"/>
    </source>
</evidence>
<feature type="domain" description="Histidine kinase" evidence="10">
    <location>
        <begin position="435"/>
        <end position="646"/>
    </location>
</feature>
<accession>A0A6N4SRH9</accession>
<keyword evidence="8" id="KW-0902">Two-component regulatory system</keyword>
<keyword evidence="9" id="KW-1133">Transmembrane helix</keyword>
<dbReference type="KEGG" id="chu:CHU_1637"/>
<keyword evidence="5" id="KW-0547">Nucleotide-binding</keyword>
<feature type="transmembrane region" description="Helical" evidence="9">
    <location>
        <begin position="333"/>
        <end position="352"/>
    </location>
</feature>
<comment type="catalytic activity">
    <reaction evidence="1">
        <text>ATP + protein L-histidine = ADP + protein N-phospho-L-histidine.</text>
        <dbReference type="EC" id="2.7.13.3"/>
    </reaction>
</comment>
<dbReference type="GO" id="GO:0005524">
    <property type="term" value="F:ATP binding"/>
    <property type="evidence" value="ECO:0007669"/>
    <property type="project" value="UniProtKB-KW"/>
</dbReference>
<dbReference type="PANTHER" id="PTHR42878">
    <property type="entry name" value="TWO-COMPONENT HISTIDINE KINASE"/>
    <property type="match status" value="1"/>
</dbReference>